<comment type="caution">
    <text evidence="1">The sequence shown here is derived from an EMBL/GenBank/DDBJ whole genome shotgun (WGS) entry which is preliminary data.</text>
</comment>
<name>A0A0G1A978_9BACT</name>
<reference evidence="1 2" key="1">
    <citation type="journal article" date="2015" name="Nature">
        <title>rRNA introns, odd ribosomes, and small enigmatic genomes across a large radiation of phyla.</title>
        <authorList>
            <person name="Brown C.T."/>
            <person name="Hug L.A."/>
            <person name="Thomas B.C."/>
            <person name="Sharon I."/>
            <person name="Castelle C.J."/>
            <person name="Singh A."/>
            <person name="Wilkins M.J."/>
            <person name="Williams K.H."/>
            <person name="Banfield J.F."/>
        </authorList>
    </citation>
    <scope>NUCLEOTIDE SEQUENCE [LARGE SCALE GENOMIC DNA]</scope>
</reference>
<dbReference type="Proteomes" id="UP000034837">
    <property type="component" value="Unassembled WGS sequence"/>
</dbReference>
<protein>
    <submittedName>
        <fullName evidence="1">Uncharacterized protein</fullName>
    </submittedName>
</protein>
<dbReference type="EMBL" id="LCDO01000001">
    <property type="protein sequence ID" value="KKS57534.1"/>
    <property type="molecule type" value="Genomic_DNA"/>
</dbReference>
<evidence type="ECO:0000313" key="2">
    <source>
        <dbReference type="Proteomes" id="UP000034837"/>
    </source>
</evidence>
<accession>A0A0G1A978</accession>
<organism evidence="1 2">
    <name type="scientific">Candidatus Magasanikbacteria bacterium GW2011_GWA2_42_32</name>
    <dbReference type="NCBI Taxonomy" id="1619039"/>
    <lineage>
        <taxon>Bacteria</taxon>
        <taxon>Candidatus Magasanikiibacteriota</taxon>
    </lineage>
</organism>
<dbReference type="AlphaFoldDB" id="A0A0G1A978"/>
<sequence>MEGIQKIIKQKLSAENKQIHSPLQYWADIISQSFGERKKFGMYLGIIKRIGLEEAKKIFAEIKQSNVQNPGKLFLWKSKQKKD</sequence>
<evidence type="ECO:0000313" key="1">
    <source>
        <dbReference type="EMBL" id="KKS57534.1"/>
    </source>
</evidence>
<proteinExistence type="predicted"/>
<gene>
    <name evidence="1" type="ORF">UV20_C0001G0174</name>
</gene>